<dbReference type="SUPFAM" id="SSF56349">
    <property type="entry name" value="DNA breaking-rejoining enzymes"/>
    <property type="match status" value="1"/>
</dbReference>
<dbReference type="AlphaFoldDB" id="A0A2N9VQU3"/>
<evidence type="ECO:0000256" key="1">
    <source>
        <dbReference type="ARBA" id="ARBA00023172"/>
    </source>
</evidence>
<dbReference type="Proteomes" id="UP000232163">
    <property type="component" value="Unassembled WGS sequence"/>
</dbReference>
<dbReference type="Pfam" id="PF00589">
    <property type="entry name" value="Phage_integrase"/>
    <property type="match status" value="1"/>
</dbReference>
<reference evidence="4" key="1">
    <citation type="journal article" date="2017" name="Int J Environ Stud">
        <title>Does the Miocene-Pliocene relict legume Oxytropis triphylla form nitrogen-fixing nodules with a combination of bacterial strains?</title>
        <authorList>
            <person name="Safronova V."/>
            <person name="Belimov A."/>
            <person name="Sazanova A."/>
            <person name="Kuznetsova I."/>
            <person name="Popova J."/>
            <person name="Andronov E."/>
            <person name="Verkhozina A."/>
            <person name="Tikhonovich I."/>
        </authorList>
    </citation>
    <scope>NUCLEOTIDE SEQUENCE [LARGE SCALE GENOMIC DNA]</scope>
    <source>
        <strain evidence="4">Tri-38</strain>
    </source>
</reference>
<dbReference type="GO" id="GO:0003677">
    <property type="term" value="F:DNA binding"/>
    <property type="evidence" value="ECO:0007669"/>
    <property type="project" value="InterPro"/>
</dbReference>
<dbReference type="RefSeq" id="WP_099999621.1">
    <property type="nucleotide sequence ID" value="NZ_CP017940.1"/>
</dbReference>
<organism evidence="3 4">
    <name type="scientific">Phyllobacterium zundukense</name>
    <dbReference type="NCBI Taxonomy" id="1867719"/>
    <lineage>
        <taxon>Bacteria</taxon>
        <taxon>Pseudomonadati</taxon>
        <taxon>Pseudomonadota</taxon>
        <taxon>Alphaproteobacteria</taxon>
        <taxon>Hyphomicrobiales</taxon>
        <taxon>Phyllobacteriaceae</taxon>
        <taxon>Phyllobacterium</taxon>
    </lineage>
</organism>
<dbReference type="InterPro" id="IPR002104">
    <property type="entry name" value="Integrase_catalytic"/>
</dbReference>
<evidence type="ECO:0000259" key="2">
    <source>
        <dbReference type="Pfam" id="PF00589"/>
    </source>
</evidence>
<dbReference type="InterPro" id="IPR013762">
    <property type="entry name" value="Integrase-like_cat_sf"/>
</dbReference>
<dbReference type="InterPro" id="IPR011010">
    <property type="entry name" value="DNA_brk_join_enz"/>
</dbReference>
<feature type="domain" description="Tyr recombinase" evidence="2">
    <location>
        <begin position="14"/>
        <end position="69"/>
    </location>
</feature>
<dbReference type="GO" id="GO:0006310">
    <property type="term" value="P:DNA recombination"/>
    <property type="evidence" value="ECO:0007669"/>
    <property type="project" value="UniProtKB-KW"/>
</dbReference>
<evidence type="ECO:0000313" key="3">
    <source>
        <dbReference type="EMBL" id="PIO41861.1"/>
    </source>
</evidence>
<proteinExistence type="predicted"/>
<evidence type="ECO:0000313" key="4">
    <source>
        <dbReference type="Proteomes" id="UP000232163"/>
    </source>
</evidence>
<sequence length="97" mass="11018">MPRQPRIETQCRAHHGACDRAGITNFTPHDCRHTWATWHYKANRDLGALQKLGGWKTMAMVMRYAHTNVSEHVHTIDALPDGGAKSGKVIKMKRKKT</sequence>
<keyword evidence="4" id="KW-1185">Reference proteome</keyword>
<accession>A0A2N9VQU3</accession>
<dbReference type="GO" id="GO:0015074">
    <property type="term" value="P:DNA integration"/>
    <property type="evidence" value="ECO:0007669"/>
    <property type="project" value="InterPro"/>
</dbReference>
<protein>
    <recommendedName>
        <fullName evidence="2">Tyr recombinase domain-containing protein</fullName>
    </recommendedName>
</protein>
<keyword evidence="1" id="KW-0233">DNA recombination</keyword>
<dbReference type="OrthoDB" id="9808346at2"/>
<comment type="caution">
    <text evidence="3">The sequence shown here is derived from an EMBL/GenBank/DDBJ whole genome shotgun (WGS) entry which is preliminary data.</text>
</comment>
<gene>
    <name evidence="3" type="ORF">B5P45_22545</name>
</gene>
<name>A0A2N9VQU3_9HYPH</name>
<dbReference type="EMBL" id="MZMT01000053">
    <property type="protein sequence ID" value="PIO41861.1"/>
    <property type="molecule type" value="Genomic_DNA"/>
</dbReference>
<dbReference type="Gene3D" id="1.10.443.10">
    <property type="entry name" value="Intergrase catalytic core"/>
    <property type="match status" value="1"/>
</dbReference>